<dbReference type="SMART" id="SM00355">
    <property type="entry name" value="ZnF_C2H2"/>
    <property type="match status" value="13"/>
</dbReference>
<dbReference type="RefSeq" id="XP_035663151.1">
    <property type="nucleotide sequence ID" value="XM_035807258.1"/>
</dbReference>
<feature type="domain" description="C2H2-type" evidence="9">
    <location>
        <begin position="446"/>
        <end position="473"/>
    </location>
</feature>
<reference evidence="11" key="2">
    <citation type="submission" date="2025-08" db="UniProtKB">
        <authorList>
            <consortium name="RefSeq"/>
        </authorList>
    </citation>
    <scope>IDENTIFICATION</scope>
    <source>
        <strain evidence="11">S238N-H82</strain>
        <tissue evidence="11">Testes</tissue>
    </source>
</reference>
<dbReference type="Gene3D" id="3.30.160.60">
    <property type="entry name" value="Classic Zinc Finger"/>
    <property type="match status" value="8"/>
</dbReference>
<proteinExistence type="predicted"/>
<dbReference type="GO" id="GO:0008270">
    <property type="term" value="F:zinc ion binding"/>
    <property type="evidence" value="ECO:0007669"/>
    <property type="project" value="UniProtKB-KW"/>
</dbReference>
<feature type="region of interest" description="Disordered" evidence="8">
    <location>
        <begin position="184"/>
        <end position="207"/>
    </location>
</feature>
<feature type="compositionally biased region" description="Basic and acidic residues" evidence="8">
    <location>
        <begin position="343"/>
        <end position="352"/>
    </location>
</feature>
<evidence type="ECO:0000313" key="11">
    <source>
        <dbReference type="RefSeq" id="XP_035663151.1"/>
    </source>
</evidence>
<evidence type="ECO:0000256" key="4">
    <source>
        <dbReference type="ARBA" id="ARBA00022771"/>
    </source>
</evidence>
<evidence type="ECO:0000256" key="8">
    <source>
        <dbReference type="SAM" id="MobiDB-lite"/>
    </source>
</evidence>
<dbReference type="SUPFAM" id="SSF57667">
    <property type="entry name" value="beta-beta-alpha zinc fingers"/>
    <property type="match status" value="6"/>
</dbReference>
<evidence type="ECO:0000256" key="5">
    <source>
        <dbReference type="ARBA" id="ARBA00022833"/>
    </source>
</evidence>
<feature type="domain" description="C2H2-type" evidence="9">
    <location>
        <begin position="389"/>
        <end position="416"/>
    </location>
</feature>
<feature type="region of interest" description="Disordered" evidence="8">
    <location>
        <begin position="132"/>
        <end position="162"/>
    </location>
</feature>
<keyword evidence="2" id="KW-0479">Metal-binding</keyword>
<keyword evidence="4 7" id="KW-0863">Zinc-finger</keyword>
<dbReference type="OrthoDB" id="8117402at2759"/>
<keyword evidence="10" id="KW-1185">Reference proteome</keyword>
<evidence type="ECO:0000256" key="3">
    <source>
        <dbReference type="ARBA" id="ARBA00022737"/>
    </source>
</evidence>
<dbReference type="InterPro" id="IPR013087">
    <property type="entry name" value="Znf_C2H2_type"/>
</dbReference>
<evidence type="ECO:0000256" key="2">
    <source>
        <dbReference type="ARBA" id="ARBA00022723"/>
    </source>
</evidence>
<dbReference type="OMA" id="CDHKTYL"/>
<feature type="region of interest" description="Disordered" evidence="8">
    <location>
        <begin position="254"/>
        <end position="352"/>
    </location>
</feature>
<comment type="subcellular location">
    <subcellularLocation>
        <location evidence="1">Nucleus</location>
    </subcellularLocation>
</comment>
<dbReference type="GeneID" id="118406871"/>
<dbReference type="InterPro" id="IPR036236">
    <property type="entry name" value="Znf_C2H2_sf"/>
</dbReference>
<dbReference type="KEGG" id="bfo:118406871"/>
<dbReference type="GO" id="GO:0006357">
    <property type="term" value="P:regulation of transcription by RNA polymerase II"/>
    <property type="evidence" value="ECO:0000318"/>
    <property type="project" value="GO_Central"/>
</dbReference>
<dbReference type="FunFam" id="3.30.160.60:FF:000145">
    <property type="entry name" value="Zinc finger protein 574"/>
    <property type="match status" value="1"/>
</dbReference>
<dbReference type="GO" id="GO:0000981">
    <property type="term" value="F:DNA-binding transcription factor activity, RNA polymerase II-specific"/>
    <property type="evidence" value="ECO:0000318"/>
    <property type="project" value="GO_Central"/>
</dbReference>
<evidence type="ECO:0000256" key="1">
    <source>
        <dbReference type="ARBA" id="ARBA00004123"/>
    </source>
</evidence>
<evidence type="ECO:0000259" key="9">
    <source>
        <dbReference type="PROSITE" id="PS50157"/>
    </source>
</evidence>
<feature type="compositionally biased region" description="Acidic residues" evidence="8">
    <location>
        <begin position="259"/>
        <end position="294"/>
    </location>
</feature>
<evidence type="ECO:0000256" key="7">
    <source>
        <dbReference type="PROSITE-ProRule" id="PRU00042"/>
    </source>
</evidence>
<accession>A0A9J7HPM1</accession>
<feature type="domain" description="C2H2-type" evidence="9">
    <location>
        <begin position="533"/>
        <end position="560"/>
    </location>
</feature>
<dbReference type="Proteomes" id="UP000001554">
    <property type="component" value="Chromosome 19"/>
</dbReference>
<evidence type="ECO:0000313" key="10">
    <source>
        <dbReference type="Proteomes" id="UP000001554"/>
    </source>
</evidence>
<feature type="domain" description="C2H2-type" evidence="9">
    <location>
        <begin position="358"/>
        <end position="386"/>
    </location>
</feature>
<dbReference type="PANTHER" id="PTHR24379">
    <property type="entry name" value="KRAB AND ZINC FINGER DOMAIN-CONTAINING"/>
    <property type="match status" value="1"/>
</dbReference>
<keyword evidence="6" id="KW-0539">Nucleus</keyword>
<protein>
    <submittedName>
        <fullName evidence="11">Zinc finger protein 66</fullName>
    </submittedName>
</protein>
<gene>
    <name evidence="11" type="primary">LOC118406871</name>
</gene>
<dbReference type="PROSITE" id="PS50157">
    <property type="entry name" value="ZINC_FINGER_C2H2_2"/>
    <property type="match status" value="6"/>
</dbReference>
<dbReference type="PANTHER" id="PTHR24379:SF121">
    <property type="entry name" value="C2H2-TYPE DOMAIN-CONTAINING PROTEIN"/>
    <property type="match status" value="1"/>
</dbReference>
<organism evidence="10 11">
    <name type="scientific">Branchiostoma floridae</name>
    <name type="common">Florida lancelet</name>
    <name type="synonym">Amphioxus</name>
    <dbReference type="NCBI Taxonomy" id="7739"/>
    <lineage>
        <taxon>Eukaryota</taxon>
        <taxon>Metazoa</taxon>
        <taxon>Chordata</taxon>
        <taxon>Cephalochordata</taxon>
        <taxon>Leptocardii</taxon>
        <taxon>Amphioxiformes</taxon>
        <taxon>Branchiostomatidae</taxon>
        <taxon>Branchiostoma</taxon>
    </lineage>
</organism>
<keyword evidence="5" id="KW-0862">Zinc</keyword>
<name>A0A9J7HPM1_BRAFL</name>
<dbReference type="FunFam" id="3.30.160.60:FF:003038">
    <property type="entry name" value="Zinc finger protein 711-like Protein"/>
    <property type="match status" value="1"/>
</dbReference>
<dbReference type="AlphaFoldDB" id="A0A9J7HPM1"/>
<reference evidence="10" key="1">
    <citation type="journal article" date="2020" name="Nat. Ecol. Evol.">
        <title>Deeply conserved synteny resolves early events in vertebrate evolution.</title>
        <authorList>
            <person name="Simakov O."/>
            <person name="Marletaz F."/>
            <person name="Yue J.X."/>
            <person name="O'Connell B."/>
            <person name="Jenkins J."/>
            <person name="Brandt A."/>
            <person name="Calef R."/>
            <person name="Tung C.H."/>
            <person name="Huang T.K."/>
            <person name="Schmutz J."/>
            <person name="Satoh N."/>
            <person name="Yu J.K."/>
            <person name="Putnam N.H."/>
            <person name="Green R.E."/>
            <person name="Rokhsar D.S."/>
        </authorList>
    </citation>
    <scope>NUCLEOTIDE SEQUENCE [LARGE SCALE GENOMIC DNA]</scope>
    <source>
        <strain evidence="10">S238N-H82</strain>
    </source>
</reference>
<dbReference type="PROSITE" id="PS00028">
    <property type="entry name" value="ZINC_FINGER_C2H2_1"/>
    <property type="match status" value="1"/>
</dbReference>
<feature type="compositionally biased region" description="Polar residues" evidence="8">
    <location>
        <begin position="194"/>
        <end position="207"/>
    </location>
</feature>
<dbReference type="Pfam" id="PF00096">
    <property type="entry name" value="zf-C2H2"/>
    <property type="match status" value="1"/>
</dbReference>
<sequence>MATTEAAKICGLCKEVTLAILPRLHQEELLLELGRRNILVGETYKKESLVSKLWFLMIKEFQGTDRCVIPDPPMAVSGTSCSSATEQRNMRVTLSNDLQDLMETVTLTNCATNIVPVKGTSNNNADLHVSLTQSNGSYSTPVTSPTRSTNLTATQPSTSVTMSSPQRLPILAQEVIVETTTVTSPRKSARLHTLETQASSSSVRNLQNIDNEAVETLEESTATKEGLGKGYLKRELRAVTVTRQSCSVVTELGAMRELVDEDGDDPNAEEDEEEDGVSSDEDDAPLEDDDDPDWQPDSPVEDRQPHSGDIPVEANVSGKDSSSGLAGPSEEVVTDSHGQKKAHPQEPMKLHSPEQGYYKCKECDVSFKYSSQRSTHMKQVHSPPGSSGALCEQCGYKAPTQHALKLHIYKHTGERPYKCTLCAFSARKPSIVKRHVTISHPGKNSYKCAYCSHFAETKSLLRKHEDAHKTEHVHKCPVRSCPISSNDRNELIAHLARSHKKSQQYSCPECDHKTYLLRELKEHMKTFGHEKTYKCDKCEFSAKTYPSLRSHRRGHNANKKYKCDKCGFSSAFKAVVLNHTNKVHGDNAFQCPHCEFNADTQDDLSIHLGKHSNRITCDMCGYIAKTKERLEQHIEEHSTANKLFGCTTHGCNFLTPDQQCLVRHLTSHELGRPFPCEHCDYRAKKKEVLAVHMRLHTGEKPLKCTKCSYSTSLGHMLRKHEARHEQGLI</sequence>
<evidence type="ECO:0000256" key="6">
    <source>
        <dbReference type="ARBA" id="ARBA00023242"/>
    </source>
</evidence>
<feature type="domain" description="C2H2-type" evidence="9">
    <location>
        <begin position="417"/>
        <end position="445"/>
    </location>
</feature>
<feature type="domain" description="C2H2-type" evidence="9">
    <location>
        <begin position="674"/>
        <end position="701"/>
    </location>
</feature>
<dbReference type="GO" id="GO:0005634">
    <property type="term" value="C:nucleus"/>
    <property type="evidence" value="ECO:0007669"/>
    <property type="project" value="UniProtKB-SubCell"/>
</dbReference>
<keyword evidence="3" id="KW-0677">Repeat</keyword>